<dbReference type="EMBL" id="GBRH01172076">
    <property type="protein sequence ID" value="JAE25820.1"/>
    <property type="molecule type" value="Transcribed_RNA"/>
</dbReference>
<evidence type="ECO:0000313" key="1">
    <source>
        <dbReference type="EMBL" id="JAE25820.1"/>
    </source>
</evidence>
<reference evidence="1" key="1">
    <citation type="submission" date="2014-09" db="EMBL/GenBank/DDBJ databases">
        <authorList>
            <person name="Magalhaes I.L.F."/>
            <person name="Oliveira U."/>
            <person name="Santos F.R."/>
            <person name="Vidigal T.H.D.A."/>
            <person name="Brescovit A.D."/>
            <person name="Santos A.J."/>
        </authorList>
    </citation>
    <scope>NUCLEOTIDE SEQUENCE</scope>
    <source>
        <tissue evidence="1">Shoot tissue taken approximately 20 cm above the soil surface</tissue>
    </source>
</reference>
<dbReference type="AlphaFoldDB" id="A0A0A9GL13"/>
<protein>
    <submittedName>
        <fullName evidence="1">Uncharacterized protein</fullName>
    </submittedName>
</protein>
<reference evidence="1" key="2">
    <citation type="journal article" date="2015" name="Data Brief">
        <title>Shoot transcriptome of the giant reed, Arundo donax.</title>
        <authorList>
            <person name="Barrero R.A."/>
            <person name="Guerrero F.D."/>
            <person name="Moolhuijzen P."/>
            <person name="Goolsby J.A."/>
            <person name="Tidwell J."/>
            <person name="Bellgard S.E."/>
            <person name="Bellgard M.I."/>
        </authorList>
    </citation>
    <scope>NUCLEOTIDE SEQUENCE</scope>
    <source>
        <tissue evidence="1">Shoot tissue taken approximately 20 cm above the soil surface</tissue>
    </source>
</reference>
<name>A0A0A9GL13_ARUDO</name>
<organism evidence="1">
    <name type="scientific">Arundo donax</name>
    <name type="common">Giant reed</name>
    <name type="synonym">Donax arundinaceus</name>
    <dbReference type="NCBI Taxonomy" id="35708"/>
    <lineage>
        <taxon>Eukaryota</taxon>
        <taxon>Viridiplantae</taxon>
        <taxon>Streptophyta</taxon>
        <taxon>Embryophyta</taxon>
        <taxon>Tracheophyta</taxon>
        <taxon>Spermatophyta</taxon>
        <taxon>Magnoliopsida</taxon>
        <taxon>Liliopsida</taxon>
        <taxon>Poales</taxon>
        <taxon>Poaceae</taxon>
        <taxon>PACMAD clade</taxon>
        <taxon>Arundinoideae</taxon>
        <taxon>Arundineae</taxon>
        <taxon>Arundo</taxon>
    </lineage>
</organism>
<sequence>MRNSCNYFNTLVNRDHKSIPSQITK</sequence>
<accession>A0A0A9GL13</accession>
<proteinExistence type="predicted"/>